<keyword evidence="4 6" id="KW-0349">Heme</keyword>
<feature type="signal peptide" evidence="9">
    <location>
        <begin position="1"/>
        <end position="23"/>
    </location>
</feature>
<organism evidence="11 13">
    <name type="scientific">Superficieibacter electus</name>
    <dbReference type="NCBI Taxonomy" id="2022662"/>
    <lineage>
        <taxon>Bacteria</taxon>
        <taxon>Pseudomonadati</taxon>
        <taxon>Pseudomonadota</taxon>
        <taxon>Gammaproteobacteria</taxon>
        <taxon>Enterobacterales</taxon>
        <taxon>Enterobacteriaceae</taxon>
        <taxon>Superficieibacter</taxon>
    </lineage>
</organism>
<sequence>MRKKLLAMLAASTLVLSSAHALAADLEDDMDTLNENLKVVQKSDNAAEMKAALTDMRTAALDAQKATPPKLEDKAADSPEMKDYRHGFDILVSQIDGAIKLANEGKVKEAQAAAEDFKTTRNTYHQKYR</sequence>
<keyword evidence="6" id="KW-0479">Metal-binding</keyword>
<feature type="chain" id="PRO_5015155835" description="Soluble cytochrome b562" evidence="9">
    <location>
        <begin position="24"/>
        <end position="129"/>
    </location>
</feature>
<dbReference type="GO" id="GO:0022900">
    <property type="term" value="P:electron transport chain"/>
    <property type="evidence" value="ECO:0007669"/>
    <property type="project" value="InterPro"/>
</dbReference>
<comment type="caution">
    <text evidence="11">The sequence shown here is derived from an EMBL/GenBank/DDBJ whole genome shotgun (WGS) entry which is preliminary data.</text>
</comment>
<dbReference type="Gene3D" id="1.20.120.10">
    <property type="entry name" value="Cytochrome c/b562"/>
    <property type="match status" value="1"/>
</dbReference>
<feature type="coiled-coil region" evidence="7">
    <location>
        <begin position="16"/>
        <end position="43"/>
    </location>
</feature>
<dbReference type="InterPro" id="IPR010980">
    <property type="entry name" value="Cyt_c/b562"/>
</dbReference>
<dbReference type="RefSeq" id="WP_103675655.1">
    <property type="nucleotide sequence ID" value="NZ_PQGD01000008.1"/>
</dbReference>
<evidence type="ECO:0000256" key="8">
    <source>
        <dbReference type="SAM" id="MobiDB-lite"/>
    </source>
</evidence>
<comment type="function">
    <text evidence="1">Electron-transport protein of unknown function.</text>
</comment>
<evidence type="ECO:0000256" key="9">
    <source>
        <dbReference type="SAM" id="SignalP"/>
    </source>
</evidence>
<evidence type="ECO:0000256" key="6">
    <source>
        <dbReference type="PIRSR" id="PIRSR000029-1"/>
    </source>
</evidence>
<comment type="similarity">
    <text evidence="2">Belongs to the cytochrome b562 family.</text>
</comment>
<evidence type="ECO:0000256" key="7">
    <source>
        <dbReference type="SAM" id="Coils"/>
    </source>
</evidence>
<dbReference type="AlphaFoldDB" id="A0A2P5GQC0"/>
<dbReference type="InterPro" id="IPR009155">
    <property type="entry name" value="Cyt_b562"/>
</dbReference>
<keyword evidence="5 9" id="KW-0732">Signal</keyword>
<evidence type="ECO:0000313" key="13">
    <source>
        <dbReference type="Proteomes" id="UP000247005"/>
    </source>
</evidence>
<keyword evidence="6" id="KW-0408">Iron</keyword>
<dbReference type="Proteomes" id="UP000247005">
    <property type="component" value="Unassembled WGS sequence"/>
</dbReference>
<evidence type="ECO:0000313" key="12">
    <source>
        <dbReference type="Proteomes" id="UP000237073"/>
    </source>
</evidence>
<evidence type="ECO:0000256" key="2">
    <source>
        <dbReference type="ARBA" id="ARBA00005523"/>
    </source>
</evidence>
<evidence type="ECO:0000313" key="11">
    <source>
        <dbReference type="EMBL" id="POP48726.1"/>
    </source>
</evidence>
<evidence type="ECO:0000313" key="10">
    <source>
        <dbReference type="EMBL" id="POP45565.1"/>
    </source>
</evidence>
<feature type="compositionally biased region" description="Basic and acidic residues" evidence="8">
    <location>
        <begin position="70"/>
        <end position="79"/>
    </location>
</feature>
<protein>
    <recommendedName>
        <fullName evidence="3">Soluble cytochrome b562</fullName>
    </recommendedName>
</protein>
<dbReference type="GO" id="GO:0005506">
    <property type="term" value="F:iron ion binding"/>
    <property type="evidence" value="ECO:0007669"/>
    <property type="project" value="InterPro"/>
</dbReference>
<dbReference type="EMBL" id="PQGE01000006">
    <property type="protein sequence ID" value="POP45565.1"/>
    <property type="molecule type" value="Genomic_DNA"/>
</dbReference>
<gene>
    <name evidence="11" type="ORF">CHU32_11440</name>
    <name evidence="10" type="ORF">CHU33_08510</name>
</gene>
<reference evidence="12 13" key="1">
    <citation type="submission" date="2018-01" db="EMBL/GenBank/DDBJ databases">
        <title>Superficieibacter electus gen. nov., sp. nov., an extended-spectrum beta-lactamase possessing member of the Enterobacteriaceae family, isolated from intensive care unit surfaces.</title>
        <authorList>
            <person name="Potter R.F."/>
            <person name="D'Souza A.W."/>
        </authorList>
    </citation>
    <scope>NUCLEOTIDE SEQUENCE [LARGE SCALE GENOMIC DNA]</scope>
    <source>
        <strain evidence="11 13">BP-1</strain>
        <strain evidence="10 12">BP-2</strain>
    </source>
</reference>
<evidence type="ECO:0000256" key="4">
    <source>
        <dbReference type="ARBA" id="ARBA00022617"/>
    </source>
</evidence>
<dbReference type="GO" id="GO:0009055">
    <property type="term" value="F:electron transfer activity"/>
    <property type="evidence" value="ECO:0007669"/>
    <property type="project" value="InterPro"/>
</dbReference>
<dbReference type="SUPFAM" id="SSF47175">
    <property type="entry name" value="Cytochromes"/>
    <property type="match status" value="1"/>
</dbReference>
<dbReference type="PIRSF" id="PIRSF000029">
    <property type="entry name" value="Cytochrome_b562"/>
    <property type="match status" value="1"/>
</dbReference>
<feature type="binding site" description="axial binding residue" evidence="6">
    <location>
        <position position="125"/>
    </location>
    <ligand>
        <name>heme b</name>
        <dbReference type="ChEBI" id="CHEBI:60344"/>
    </ligand>
    <ligandPart>
        <name>Fe</name>
        <dbReference type="ChEBI" id="CHEBI:18248"/>
    </ligandPart>
</feature>
<evidence type="ECO:0000256" key="3">
    <source>
        <dbReference type="ARBA" id="ARBA00016003"/>
    </source>
</evidence>
<comment type="cofactor">
    <cofactor evidence="6">
        <name>heme b</name>
        <dbReference type="ChEBI" id="CHEBI:60344"/>
    </cofactor>
    <text evidence="6">Binds 1 heme b (iron(II)-protoporphyrin IX) group per molecule.</text>
</comment>
<dbReference type="Pfam" id="PF07361">
    <property type="entry name" value="Cytochrom_B562"/>
    <property type="match status" value="1"/>
</dbReference>
<keyword evidence="7" id="KW-0175">Coiled coil</keyword>
<dbReference type="GO" id="GO:0020037">
    <property type="term" value="F:heme binding"/>
    <property type="evidence" value="ECO:0007669"/>
    <property type="project" value="InterPro"/>
</dbReference>
<dbReference type="GO" id="GO:0042597">
    <property type="term" value="C:periplasmic space"/>
    <property type="evidence" value="ECO:0007669"/>
    <property type="project" value="InterPro"/>
</dbReference>
<name>A0A2P5GQC0_9ENTR</name>
<dbReference type="NCBIfam" id="NF011632">
    <property type="entry name" value="PRK15058.1"/>
    <property type="match status" value="1"/>
</dbReference>
<accession>A0A2P5GQC0</accession>
<keyword evidence="12" id="KW-1185">Reference proteome</keyword>
<feature type="region of interest" description="Disordered" evidence="8">
    <location>
        <begin position="60"/>
        <end position="79"/>
    </location>
</feature>
<feature type="binding site" description="axial binding residue" evidence="6">
    <location>
        <position position="30"/>
    </location>
    <ligand>
        <name>heme b</name>
        <dbReference type="ChEBI" id="CHEBI:60344"/>
    </ligand>
    <ligandPart>
        <name>Fe</name>
        <dbReference type="ChEBI" id="CHEBI:18248"/>
    </ligandPart>
</feature>
<evidence type="ECO:0000256" key="1">
    <source>
        <dbReference type="ARBA" id="ARBA00002028"/>
    </source>
</evidence>
<dbReference type="EMBL" id="PQGD01000008">
    <property type="protein sequence ID" value="POP48726.1"/>
    <property type="molecule type" value="Genomic_DNA"/>
</dbReference>
<evidence type="ECO:0000256" key="5">
    <source>
        <dbReference type="ARBA" id="ARBA00022729"/>
    </source>
</evidence>
<dbReference type="OrthoDB" id="6539015at2"/>
<proteinExistence type="inferred from homology"/>
<dbReference type="Proteomes" id="UP000237073">
    <property type="component" value="Unassembled WGS sequence"/>
</dbReference>